<dbReference type="EMBL" id="AKFS01000220">
    <property type="protein sequence ID" value="EJF42238.1"/>
    <property type="molecule type" value="Genomic_DNA"/>
</dbReference>
<sequence length="175" mass="18927">MLDHAEAGSMRRFARTDLLAEAGPVEEFAAESTPEAVADGITEVLTAPRCFDGSHMYAMVVWELPPGAERPEDVAADDPARSTYIQCAGSTGVMTVEIRVTDQDGSYRHYVVAREPVADPESWMGIEWDPGKGGPAAVRVHPEEVFTGEQAAPVFRAYVVDGCLPAPELLRPLDI</sequence>
<dbReference type="Proteomes" id="UP000004578">
    <property type="component" value="Unassembled WGS sequence"/>
</dbReference>
<accession>J1HA77</accession>
<dbReference type="AlphaFoldDB" id="J1HA77"/>
<dbReference type="PATRIC" id="fig|1125717.3.peg.1335"/>
<reference evidence="1 2" key="1">
    <citation type="submission" date="2012-05" db="EMBL/GenBank/DDBJ databases">
        <authorList>
            <person name="Harkins D.M."/>
            <person name="Madupu R."/>
            <person name="Durkin A.S."/>
            <person name="Torralba M."/>
            <person name="Methe B."/>
            <person name="Sutton G.G."/>
            <person name="Nelson K.E."/>
        </authorList>
    </citation>
    <scope>NUCLEOTIDE SEQUENCE [LARGE SCALE GENOMIC DNA]</scope>
    <source>
        <strain evidence="1 2">F0490</strain>
    </source>
</reference>
<gene>
    <name evidence="1" type="ORF">HMPREF1317_2247</name>
</gene>
<protein>
    <recommendedName>
        <fullName evidence="3">NTP pyrophosphohydrolase</fullName>
    </recommendedName>
</protein>
<organism evidence="1 2">
    <name type="scientific">Schaalia georgiae F0490</name>
    <dbReference type="NCBI Taxonomy" id="1125717"/>
    <lineage>
        <taxon>Bacteria</taxon>
        <taxon>Bacillati</taxon>
        <taxon>Actinomycetota</taxon>
        <taxon>Actinomycetes</taxon>
        <taxon>Actinomycetales</taxon>
        <taxon>Actinomycetaceae</taxon>
        <taxon>Schaalia</taxon>
    </lineage>
</organism>
<evidence type="ECO:0000313" key="2">
    <source>
        <dbReference type="Proteomes" id="UP000004578"/>
    </source>
</evidence>
<keyword evidence="2" id="KW-1185">Reference proteome</keyword>
<name>J1HA77_9ACTO</name>
<evidence type="ECO:0008006" key="3">
    <source>
        <dbReference type="Google" id="ProtNLM"/>
    </source>
</evidence>
<evidence type="ECO:0000313" key="1">
    <source>
        <dbReference type="EMBL" id="EJF42238.1"/>
    </source>
</evidence>
<proteinExistence type="predicted"/>
<comment type="caution">
    <text evidence="1">The sequence shown here is derived from an EMBL/GenBank/DDBJ whole genome shotgun (WGS) entry which is preliminary data.</text>
</comment>